<dbReference type="AlphaFoldDB" id="A0A369I4Y8"/>
<evidence type="ECO:0000313" key="2">
    <source>
        <dbReference type="Proteomes" id="UP000253141"/>
    </source>
</evidence>
<dbReference type="OrthoDB" id="957463at2"/>
<accession>A0A369I4Y8</accession>
<reference evidence="1 2" key="1">
    <citation type="submission" date="2018-07" db="EMBL/GenBank/DDBJ databases">
        <title>Genome analysis of Runella aurantiaca.</title>
        <authorList>
            <person name="Yang X."/>
        </authorList>
    </citation>
    <scope>NUCLEOTIDE SEQUENCE [LARGE SCALE GENOMIC DNA]</scope>
    <source>
        <strain evidence="1 2">YX9</strain>
    </source>
</reference>
<evidence type="ECO:0000313" key="1">
    <source>
        <dbReference type="EMBL" id="RDB04648.1"/>
    </source>
</evidence>
<comment type="caution">
    <text evidence="1">The sequence shown here is derived from an EMBL/GenBank/DDBJ whole genome shotgun (WGS) entry which is preliminary data.</text>
</comment>
<keyword evidence="2" id="KW-1185">Reference proteome</keyword>
<organism evidence="1 2">
    <name type="scientific">Runella aurantiaca</name>
    <dbReference type="NCBI Taxonomy" id="2282308"/>
    <lineage>
        <taxon>Bacteria</taxon>
        <taxon>Pseudomonadati</taxon>
        <taxon>Bacteroidota</taxon>
        <taxon>Cytophagia</taxon>
        <taxon>Cytophagales</taxon>
        <taxon>Spirosomataceae</taxon>
        <taxon>Runella</taxon>
    </lineage>
</organism>
<protein>
    <submittedName>
        <fullName evidence="1">Uncharacterized protein</fullName>
    </submittedName>
</protein>
<dbReference type="EMBL" id="QPIW01000014">
    <property type="protein sequence ID" value="RDB04648.1"/>
    <property type="molecule type" value="Genomic_DNA"/>
</dbReference>
<dbReference type="RefSeq" id="WP_114462243.1">
    <property type="nucleotide sequence ID" value="NZ_QPIW01000014.1"/>
</dbReference>
<gene>
    <name evidence="1" type="ORF">DVG78_16940</name>
</gene>
<proteinExistence type="predicted"/>
<dbReference type="Proteomes" id="UP000253141">
    <property type="component" value="Unassembled WGS sequence"/>
</dbReference>
<name>A0A369I4Y8_9BACT</name>
<sequence>MSQRDLFSHFTSFSVQTLLNLLEFLHSDSMKQVIDEMGNFKVEFDPDTITPNDAEAYHNLLTISHRMLKVLADHPEMIAALPQGLYERYAKLHYELSPWGMLLEKVAKGELPTPDDRESEIIKAASRIRSRTLIAQKLYEGESA</sequence>